<evidence type="ECO:0000313" key="1">
    <source>
        <dbReference type="EMBL" id="KGO22754.1"/>
    </source>
</evidence>
<sequence>MKNGFTVDDLENRIQEKRGELKNAAAMTTGAKSLGMAEIATALN</sequence>
<dbReference type="Proteomes" id="UP000030023">
    <property type="component" value="Unassembled WGS sequence"/>
</dbReference>
<dbReference type="EMBL" id="AXCV01000518">
    <property type="protein sequence ID" value="KGO22754.1"/>
    <property type="molecule type" value="Genomic_DNA"/>
</dbReference>
<evidence type="ECO:0000313" key="2">
    <source>
        <dbReference type="Proteomes" id="UP000030023"/>
    </source>
</evidence>
<keyword evidence="2" id="KW-1185">Reference proteome</keyword>
<gene>
    <name evidence="1" type="ORF">Q757_08890</name>
</gene>
<comment type="caution">
    <text evidence="1">The sequence shown here is derived from an EMBL/GenBank/DDBJ whole genome shotgun (WGS) entry which is preliminary data.</text>
</comment>
<reference evidence="1 2" key="1">
    <citation type="journal article" date="2014" name="Antonie Van Leeuwenhoek">
        <title>Oenococcus alcoholitolerans sp. nov., a lactic acid bacteria isolated from cachaca and ethanol fermentation processes.</title>
        <authorList>
            <person name="Badotti F."/>
            <person name="Moreira A.P."/>
            <person name="Tonon L.A."/>
            <person name="de Lucena B.T."/>
            <person name="Gomes Fde C."/>
            <person name="Kruger R."/>
            <person name="Thompson C.C."/>
            <person name="de Morais M.A.Jr."/>
            <person name="Rosa C.A."/>
            <person name="Thompson F.L."/>
        </authorList>
    </citation>
    <scope>NUCLEOTIDE SEQUENCE [LARGE SCALE GENOMIC DNA]</scope>
    <source>
        <strain evidence="1 2">UFRJ-M7.2.18</strain>
    </source>
</reference>
<protein>
    <submittedName>
        <fullName evidence="1">Uncharacterized protein</fullName>
    </submittedName>
</protein>
<accession>A0ABR4XQ54</accession>
<name>A0ABR4XQ54_9LACO</name>
<organism evidence="1 2">
    <name type="scientific">Oenococcus alcoholitolerans</name>
    <dbReference type="NCBI Taxonomy" id="931074"/>
    <lineage>
        <taxon>Bacteria</taxon>
        <taxon>Bacillati</taxon>
        <taxon>Bacillota</taxon>
        <taxon>Bacilli</taxon>
        <taxon>Lactobacillales</taxon>
        <taxon>Lactobacillaceae</taxon>
        <taxon>Oenococcus</taxon>
    </lineage>
</organism>
<proteinExistence type="predicted"/>